<organism evidence="1 2">
    <name type="scientific">Triticum urartu</name>
    <name type="common">Red wild einkorn</name>
    <name type="synonym">Crithodium urartu</name>
    <dbReference type="NCBI Taxonomy" id="4572"/>
    <lineage>
        <taxon>Eukaryota</taxon>
        <taxon>Viridiplantae</taxon>
        <taxon>Streptophyta</taxon>
        <taxon>Embryophyta</taxon>
        <taxon>Tracheophyta</taxon>
        <taxon>Spermatophyta</taxon>
        <taxon>Magnoliopsida</taxon>
        <taxon>Liliopsida</taxon>
        <taxon>Poales</taxon>
        <taxon>Poaceae</taxon>
        <taxon>BOP clade</taxon>
        <taxon>Pooideae</taxon>
        <taxon>Triticodae</taxon>
        <taxon>Triticeae</taxon>
        <taxon>Triticinae</taxon>
        <taxon>Triticum</taxon>
    </lineage>
</organism>
<dbReference type="Proteomes" id="UP000015106">
    <property type="component" value="Chromosome 5"/>
</dbReference>
<reference evidence="1" key="3">
    <citation type="submission" date="2022-06" db="UniProtKB">
        <authorList>
            <consortium name="EnsemblPlants"/>
        </authorList>
    </citation>
    <scope>IDENTIFICATION</scope>
</reference>
<accession>A0A8R7QD49</accession>
<dbReference type="Gramene" id="TuG1812G0500001316.01.T01">
    <property type="protein sequence ID" value="TuG1812G0500001316.01.T01"/>
    <property type="gene ID" value="TuG1812G0500001316.01"/>
</dbReference>
<dbReference type="AlphaFoldDB" id="A0A8R7QD49"/>
<reference evidence="2" key="1">
    <citation type="journal article" date="2013" name="Nature">
        <title>Draft genome of the wheat A-genome progenitor Triticum urartu.</title>
        <authorList>
            <person name="Ling H.Q."/>
            <person name="Zhao S."/>
            <person name="Liu D."/>
            <person name="Wang J."/>
            <person name="Sun H."/>
            <person name="Zhang C."/>
            <person name="Fan H."/>
            <person name="Li D."/>
            <person name="Dong L."/>
            <person name="Tao Y."/>
            <person name="Gao C."/>
            <person name="Wu H."/>
            <person name="Li Y."/>
            <person name="Cui Y."/>
            <person name="Guo X."/>
            <person name="Zheng S."/>
            <person name="Wang B."/>
            <person name="Yu K."/>
            <person name="Liang Q."/>
            <person name="Yang W."/>
            <person name="Lou X."/>
            <person name="Chen J."/>
            <person name="Feng M."/>
            <person name="Jian J."/>
            <person name="Zhang X."/>
            <person name="Luo G."/>
            <person name="Jiang Y."/>
            <person name="Liu J."/>
            <person name="Wang Z."/>
            <person name="Sha Y."/>
            <person name="Zhang B."/>
            <person name="Wu H."/>
            <person name="Tang D."/>
            <person name="Shen Q."/>
            <person name="Xue P."/>
            <person name="Zou S."/>
            <person name="Wang X."/>
            <person name="Liu X."/>
            <person name="Wang F."/>
            <person name="Yang Y."/>
            <person name="An X."/>
            <person name="Dong Z."/>
            <person name="Zhang K."/>
            <person name="Zhang X."/>
            <person name="Luo M.C."/>
            <person name="Dvorak J."/>
            <person name="Tong Y."/>
            <person name="Wang J."/>
            <person name="Yang H."/>
            <person name="Li Z."/>
            <person name="Wang D."/>
            <person name="Zhang A."/>
            <person name="Wang J."/>
        </authorList>
    </citation>
    <scope>NUCLEOTIDE SEQUENCE</scope>
    <source>
        <strain evidence="2">cv. G1812</strain>
    </source>
</reference>
<evidence type="ECO:0000313" key="2">
    <source>
        <dbReference type="Proteomes" id="UP000015106"/>
    </source>
</evidence>
<keyword evidence="2" id="KW-1185">Reference proteome</keyword>
<evidence type="ECO:0000313" key="1">
    <source>
        <dbReference type="EnsemblPlants" id="TuG1812G0500001316.01.T01"/>
    </source>
</evidence>
<reference evidence="1" key="2">
    <citation type="submission" date="2018-03" db="EMBL/GenBank/DDBJ databases">
        <title>The Triticum urartu genome reveals the dynamic nature of wheat genome evolution.</title>
        <authorList>
            <person name="Ling H."/>
            <person name="Ma B."/>
            <person name="Shi X."/>
            <person name="Liu H."/>
            <person name="Dong L."/>
            <person name="Sun H."/>
            <person name="Cao Y."/>
            <person name="Gao Q."/>
            <person name="Zheng S."/>
            <person name="Li Y."/>
            <person name="Yu Y."/>
            <person name="Du H."/>
            <person name="Qi M."/>
            <person name="Li Y."/>
            <person name="Yu H."/>
            <person name="Cui Y."/>
            <person name="Wang N."/>
            <person name="Chen C."/>
            <person name="Wu H."/>
            <person name="Zhao Y."/>
            <person name="Zhang J."/>
            <person name="Li Y."/>
            <person name="Zhou W."/>
            <person name="Zhang B."/>
            <person name="Hu W."/>
            <person name="Eijk M."/>
            <person name="Tang J."/>
            <person name="Witsenboer H."/>
            <person name="Zhao S."/>
            <person name="Li Z."/>
            <person name="Zhang A."/>
            <person name="Wang D."/>
            <person name="Liang C."/>
        </authorList>
    </citation>
    <scope>NUCLEOTIDE SEQUENCE [LARGE SCALE GENOMIC DNA]</scope>
    <source>
        <strain evidence="1">cv. G1812</strain>
    </source>
</reference>
<protein>
    <submittedName>
        <fullName evidence="1">Uncharacterized protein</fullName>
    </submittedName>
</protein>
<dbReference type="EnsemblPlants" id="TuG1812G0500001316.01.T01">
    <property type="protein sequence ID" value="TuG1812G0500001316.01.T01"/>
    <property type="gene ID" value="TuG1812G0500001316.01"/>
</dbReference>
<proteinExistence type="predicted"/>
<name>A0A8R7QD49_TRIUA</name>
<sequence>MCILTGLRQLVLLIRYITRMSMNCLVSSAWMSLTRHGAQCLILSMCLKSSFHNFCYIQILLIH</sequence>